<reference evidence="1" key="1">
    <citation type="submission" date="2022-04" db="EMBL/GenBank/DDBJ databases">
        <title>Jade perch genome.</title>
        <authorList>
            <person name="Chao B."/>
        </authorList>
    </citation>
    <scope>NUCLEOTIDE SEQUENCE</scope>
    <source>
        <strain evidence="1">CB-2022</strain>
    </source>
</reference>
<sequence>MNPHSYSKMKHPGRPHQISLHLKSQPNYRRLTSVDISHCLLIHVCLMHVPSATSAAVLNSKKRSSSLTTSLQAHLASQQIHFQFNPPHTLHFGGSWKREIRSIKSALHTTLGSQSVTEEVLRTILLEVESIIDSKTLGYTSSDVTDPDPITPYMLLTARPDPSMPQVIYSDTELLSRHRWRQCQALPEQFWVHFIRNYLPS</sequence>
<organism evidence="1 2">
    <name type="scientific">Scortum barcoo</name>
    <name type="common">barcoo grunter</name>
    <dbReference type="NCBI Taxonomy" id="214431"/>
    <lineage>
        <taxon>Eukaryota</taxon>
        <taxon>Metazoa</taxon>
        <taxon>Chordata</taxon>
        <taxon>Craniata</taxon>
        <taxon>Vertebrata</taxon>
        <taxon>Euteleostomi</taxon>
        <taxon>Actinopterygii</taxon>
        <taxon>Neopterygii</taxon>
        <taxon>Teleostei</taxon>
        <taxon>Neoteleostei</taxon>
        <taxon>Acanthomorphata</taxon>
        <taxon>Eupercaria</taxon>
        <taxon>Centrarchiformes</taxon>
        <taxon>Terapontoidei</taxon>
        <taxon>Terapontidae</taxon>
        <taxon>Scortum</taxon>
    </lineage>
</organism>
<proteinExistence type="predicted"/>
<evidence type="ECO:0000313" key="2">
    <source>
        <dbReference type="Proteomes" id="UP000831701"/>
    </source>
</evidence>
<evidence type="ECO:0000313" key="1">
    <source>
        <dbReference type="EMBL" id="KAI3371816.1"/>
    </source>
</evidence>
<gene>
    <name evidence="1" type="ORF">L3Q82_024364</name>
</gene>
<name>A0ACB8WVI3_9TELE</name>
<protein>
    <submittedName>
        <fullName evidence="1">Uncharacterized protein</fullName>
    </submittedName>
</protein>
<dbReference type="EMBL" id="CM041536">
    <property type="protein sequence ID" value="KAI3371816.1"/>
    <property type="molecule type" value="Genomic_DNA"/>
</dbReference>
<dbReference type="Proteomes" id="UP000831701">
    <property type="component" value="Chromosome 6"/>
</dbReference>
<accession>A0ACB8WVI3</accession>
<keyword evidence="2" id="KW-1185">Reference proteome</keyword>
<comment type="caution">
    <text evidence="1">The sequence shown here is derived from an EMBL/GenBank/DDBJ whole genome shotgun (WGS) entry which is preliminary data.</text>
</comment>